<feature type="transmembrane region" description="Helical" evidence="6">
    <location>
        <begin position="20"/>
        <end position="40"/>
    </location>
</feature>
<dbReference type="EMBL" id="CP044427">
    <property type="protein sequence ID" value="QFG68765.1"/>
    <property type="molecule type" value="Genomic_DNA"/>
</dbReference>
<dbReference type="InterPro" id="IPR012336">
    <property type="entry name" value="Thioredoxin-like_fold"/>
</dbReference>
<dbReference type="OrthoDB" id="117402at2"/>
<evidence type="ECO:0000256" key="3">
    <source>
        <dbReference type="ARBA" id="ARBA00023002"/>
    </source>
</evidence>
<evidence type="ECO:0000256" key="1">
    <source>
        <dbReference type="ARBA" id="ARBA00005791"/>
    </source>
</evidence>
<keyword evidence="2" id="KW-0732">Signal</keyword>
<evidence type="ECO:0000313" key="9">
    <source>
        <dbReference type="Proteomes" id="UP000326546"/>
    </source>
</evidence>
<keyword evidence="6" id="KW-0472">Membrane</keyword>
<dbReference type="Proteomes" id="UP000326546">
    <property type="component" value="Chromosome"/>
</dbReference>
<keyword evidence="5" id="KW-0676">Redox-active center</keyword>
<dbReference type="SUPFAM" id="SSF52833">
    <property type="entry name" value="Thioredoxin-like"/>
    <property type="match status" value="1"/>
</dbReference>
<dbReference type="KEGG" id="serw:FY030_08615"/>
<evidence type="ECO:0000256" key="2">
    <source>
        <dbReference type="ARBA" id="ARBA00022729"/>
    </source>
</evidence>
<keyword evidence="4" id="KW-1015">Disulfide bond</keyword>
<sequence length="243" mass="25652">MPRPPAPQVKPVSSKGPPGVLIGAVVVLVLALIAGLVWAATRDGADLSAEGSANALPEGGGISLGPDPEAGIPKLHVYGDFQCPWCGVLEDAIGESVQEKVEAGETHVTVTLMSFLDGRVPGENSVRAANAALCADDQDVFLPYYHQVYVNRPAEEGSGWTDDQLVSFAGAAGIEGDDLDTFTSCLEDRSHVDYVHAMQERANRDGVSGTPRLFVDGTQITDEQMQGLMENRVTLDQVVAAHS</sequence>
<dbReference type="RefSeq" id="WP_158061151.1">
    <property type="nucleotide sequence ID" value="NZ_CP044427.1"/>
</dbReference>
<dbReference type="Pfam" id="PF13462">
    <property type="entry name" value="Thioredoxin_4"/>
    <property type="match status" value="1"/>
</dbReference>
<dbReference type="CDD" id="cd02972">
    <property type="entry name" value="DsbA_family"/>
    <property type="match status" value="1"/>
</dbReference>
<evidence type="ECO:0000259" key="7">
    <source>
        <dbReference type="Pfam" id="PF13462"/>
    </source>
</evidence>
<accession>A0A5J6V4Q9</accession>
<gene>
    <name evidence="8" type="ORF">FY030_08615</name>
</gene>
<comment type="similarity">
    <text evidence="1">Belongs to the thioredoxin family. DsbA subfamily.</text>
</comment>
<feature type="domain" description="Thioredoxin-like fold" evidence="7">
    <location>
        <begin position="74"/>
        <end position="225"/>
    </location>
</feature>
<evidence type="ECO:0000256" key="4">
    <source>
        <dbReference type="ARBA" id="ARBA00023157"/>
    </source>
</evidence>
<protein>
    <submittedName>
        <fullName evidence="8">Thioredoxin domain-containing protein</fullName>
    </submittedName>
</protein>
<name>A0A5J6V4Q9_9MICO</name>
<keyword evidence="6" id="KW-1133">Transmembrane helix</keyword>
<dbReference type="PANTHER" id="PTHR13887">
    <property type="entry name" value="GLUTATHIONE S-TRANSFERASE KAPPA"/>
    <property type="match status" value="1"/>
</dbReference>
<reference evidence="8 9" key="1">
    <citation type="submission" date="2019-09" db="EMBL/GenBank/DDBJ databases">
        <title>Serinicoccus pratensis sp. nov., isolated from meadow soil.</title>
        <authorList>
            <person name="Zhang W."/>
        </authorList>
    </citation>
    <scope>NUCLEOTIDE SEQUENCE [LARGE SCALE GENOMIC DNA]</scope>
    <source>
        <strain evidence="8 9">W204</strain>
    </source>
</reference>
<dbReference type="Gene3D" id="3.40.30.10">
    <property type="entry name" value="Glutaredoxin"/>
    <property type="match status" value="1"/>
</dbReference>
<dbReference type="GO" id="GO:0016491">
    <property type="term" value="F:oxidoreductase activity"/>
    <property type="evidence" value="ECO:0007669"/>
    <property type="project" value="UniProtKB-KW"/>
</dbReference>
<dbReference type="InterPro" id="IPR036249">
    <property type="entry name" value="Thioredoxin-like_sf"/>
</dbReference>
<dbReference type="AlphaFoldDB" id="A0A5J6V4Q9"/>
<evidence type="ECO:0000256" key="6">
    <source>
        <dbReference type="SAM" id="Phobius"/>
    </source>
</evidence>
<evidence type="ECO:0000313" key="8">
    <source>
        <dbReference type="EMBL" id="QFG68765.1"/>
    </source>
</evidence>
<dbReference type="PANTHER" id="PTHR13887:SF14">
    <property type="entry name" value="DISULFIDE BOND FORMATION PROTEIN D"/>
    <property type="match status" value="1"/>
</dbReference>
<keyword evidence="6" id="KW-0812">Transmembrane</keyword>
<keyword evidence="9" id="KW-1185">Reference proteome</keyword>
<keyword evidence="3" id="KW-0560">Oxidoreductase</keyword>
<proteinExistence type="inferred from homology"/>
<evidence type="ECO:0000256" key="5">
    <source>
        <dbReference type="ARBA" id="ARBA00023284"/>
    </source>
</evidence>
<organism evidence="8 9">
    <name type="scientific">Ornithinimicrobium pratense</name>
    <dbReference type="NCBI Taxonomy" id="2593973"/>
    <lineage>
        <taxon>Bacteria</taxon>
        <taxon>Bacillati</taxon>
        <taxon>Actinomycetota</taxon>
        <taxon>Actinomycetes</taxon>
        <taxon>Micrococcales</taxon>
        <taxon>Ornithinimicrobiaceae</taxon>
        <taxon>Ornithinimicrobium</taxon>
    </lineage>
</organism>